<evidence type="ECO:0000313" key="2">
    <source>
        <dbReference type="EMBL" id="MFD1344528.1"/>
    </source>
</evidence>
<evidence type="ECO:0008006" key="4">
    <source>
        <dbReference type="Google" id="ProtNLM"/>
    </source>
</evidence>
<evidence type="ECO:0000256" key="1">
    <source>
        <dbReference type="SAM" id="SignalP"/>
    </source>
</evidence>
<name>A0ABW3ZNK3_9RHOB</name>
<accession>A0ABW3ZNK3</accession>
<dbReference type="Proteomes" id="UP001597135">
    <property type="component" value="Unassembled WGS sequence"/>
</dbReference>
<keyword evidence="3" id="KW-1185">Reference proteome</keyword>
<organism evidence="2 3">
    <name type="scientific">Litorisediminicola beolgyonensis</name>
    <dbReference type="NCBI Taxonomy" id="1173614"/>
    <lineage>
        <taxon>Bacteria</taxon>
        <taxon>Pseudomonadati</taxon>
        <taxon>Pseudomonadota</taxon>
        <taxon>Alphaproteobacteria</taxon>
        <taxon>Rhodobacterales</taxon>
        <taxon>Paracoccaceae</taxon>
        <taxon>Litorisediminicola</taxon>
    </lineage>
</organism>
<protein>
    <recommendedName>
        <fullName evidence="4">Lysozyme inhibitor LprI N-terminal domain-containing protein</fullName>
    </recommendedName>
</protein>
<dbReference type="RefSeq" id="WP_386806107.1">
    <property type="nucleotide sequence ID" value="NZ_JBHTMU010000054.1"/>
</dbReference>
<keyword evidence="1" id="KW-0732">Signal</keyword>
<sequence>MTGVLKTSLAVLALLAGPCAAVADGPDTRADRQAYIFADCAGRLRAHLEHGWLDGTHDAGTEAQGLAFDDVLDALPHAVPGPLLLDHRLRAKAHQAHLLQLAAFHLDPERRRLARVHADRLRAGCTGLLLS</sequence>
<comment type="caution">
    <text evidence="2">The sequence shown here is derived from an EMBL/GenBank/DDBJ whole genome shotgun (WGS) entry which is preliminary data.</text>
</comment>
<dbReference type="EMBL" id="JBHTMU010000054">
    <property type="protein sequence ID" value="MFD1344528.1"/>
    <property type="molecule type" value="Genomic_DNA"/>
</dbReference>
<feature type="chain" id="PRO_5045772410" description="Lysozyme inhibitor LprI N-terminal domain-containing protein" evidence="1">
    <location>
        <begin position="24"/>
        <end position="131"/>
    </location>
</feature>
<reference evidence="3" key="1">
    <citation type="journal article" date="2019" name="Int. J. Syst. Evol. Microbiol.">
        <title>The Global Catalogue of Microorganisms (GCM) 10K type strain sequencing project: providing services to taxonomists for standard genome sequencing and annotation.</title>
        <authorList>
            <consortium name="The Broad Institute Genomics Platform"/>
            <consortium name="The Broad Institute Genome Sequencing Center for Infectious Disease"/>
            <person name="Wu L."/>
            <person name="Ma J."/>
        </authorList>
    </citation>
    <scope>NUCLEOTIDE SEQUENCE [LARGE SCALE GENOMIC DNA]</scope>
    <source>
        <strain evidence="3">CCUG 62953</strain>
    </source>
</reference>
<proteinExistence type="predicted"/>
<evidence type="ECO:0000313" key="3">
    <source>
        <dbReference type="Proteomes" id="UP001597135"/>
    </source>
</evidence>
<feature type="signal peptide" evidence="1">
    <location>
        <begin position="1"/>
        <end position="23"/>
    </location>
</feature>
<gene>
    <name evidence="2" type="ORF">ACFQ4E_19005</name>
</gene>